<dbReference type="GO" id="GO:0003677">
    <property type="term" value="F:DNA binding"/>
    <property type="evidence" value="ECO:0007669"/>
    <property type="project" value="InterPro"/>
</dbReference>
<evidence type="ECO:0000256" key="1">
    <source>
        <dbReference type="ARBA" id="ARBA00008959"/>
    </source>
</evidence>
<dbReference type="InterPro" id="IPR051314">
    <property type="entry name" value="AAA_ATPase_RarA/MGS1/WRNIP1"/>
</dbReference>
<evidence type="ECO:0000313" key="7">
    <source>
        <dbReference type="Proteomes" id="UP000225182"/>
    </source>
</evidence>
<comment type="similarity">
    <text evidence="1">Belongs to the AAA ATPase family. RarA/MGS1/WRNIP1 subfamily.</text>
</comment>
<organism evidence="6 7">
    <name type="scientific">Bacillus cereus</name>
    <dbReference type="NCBI Taxonomy" id="1396"/>
    <lineage>
        <taxon>Bacteria</taxon>
        <taxon>Bacillati</taxon>
        <taxon>Bacillota</taxon>
        <taxon>Bacilli</taxon>
        <taxon>Bacillales</taxon>
        <taxon>Bacillaceae</taxon>
        <taxon>Bacillus</taxon>
        <taxon>Bacillus cereus group</taxon>
    </lineage>
</organism>
<dbReference type="FunFam" id="1.10.8.60:FF:000029">
    <property type="entry name" value="Replication-associated recombination protein A"/>
    <property type="match status" value="1"/>
</dbReference>
<dbReference type="InterPro" id="IPR021886">
    <property type="entry name" value="MgsA_C"/>
</dbReference>
<dbReference type="PANTHER" id="PTHR13779">
    <property type="entry name" value="WERNER HELICASE-INTERACTING PROTEIN 1 FAMILY MEMBER"/>
    <property type="match status" value="1"/>
</dbReference>
<proteinExistence type="inferred from homology"/>
<dbReference type="SUPFAM" id="SSF52540">
    <property type="entry name" value="P-loop containing nucleoside triphosphate hydrolases"/>
    <property type="match status" value="1"/>
</dbReference>
<name>A0A2A8REH4_BACCE</name>
<evidence type="ECO:0000256" key="4">
    <source>
        <dbReference type="ARBA" id="ARBA00022840"/>
    </source>
</evidence>
<dbReference type="FunFam" id="3.40.50.300:FF:000766">
    <property type="entry name" value="Recombination factor protein RarA"/>
    <property type="match status" value="1"/>
</dbReference>
<dbReference type="GO" id="GO:0008047">
    <property type="term" value="F:enzyme activator activity"/>
    <property type="evidence" value="ECO:0007669"/>
    <property type="project" value="TreeGrafter"/>
</dbReference>
<accession>A0A2A8REH4</accession>
<gene>
    <name evidence="6" type="ORF">COJ50_01485</name>
</gene>
<keyword evidence="4" id="KW-0067">ATP-binding</keyword>
<comment type="caution">
    <text evidence="6">The sequence shown here is derived from an EMBL/GenBank/DDBJ whole genome shotgun (WGS) entry which is preliminary data.</text>
</comment>
<dbReference type="PRINTS" id="PR00830">
    <property type="entry name" value="ENDOLAPTASE"/>
</dbReference>
<dbReference type="Pfam" id="PF16193">
    <property type="entry name" value="AAA_assoc_2"/>
    <property type="match status" value="1"/>
</dbReference>
<dbReference type="InterPro" id="IPR032423">
    <property type="entry name" value="AAA_assoc_2"/>
</dbReference>
<evidence type="ECO:0000256" key="3">
    <source>
        <dbReference type="ARBA" id="ARBA00022741"/>
    </source>
</evidence>
<dbReference type="Pfam" id="PF12002">
    <property type="entry name" value="MgsA_C"/>
    <property type="match status" value="1"/>
</dbReference>
<evidence type="ECO:0000313" key="6">
    <source>
        <dbReference type="EMBL" id="PFN29778.1"/>
    </source>
</evidence>
<protein>
    <recommendedName>
        <fullName evidence="2">Replication-associated recombination protein A</fullName>
    </recommendedName>
</protein>
<keyword evidence="3" id="KW-0547">Nucleotide-binding</keyword>
<dbReference type="InterPro" id="IPR027417">
    <property type="entry name" value="P-loop_NTPase"/>
</dbReference>
<sequence length="431" mass="47489">MKQPLAHRMRPTNIQEIIGQQHLVGEGKILWRMVQANHFQSMILYGPPGTGKTSIASAIAGSTGTPFRLLNAVTHNKKDMEVVVQEAKMHRHLVLILDEVHRLDKAKQDFLLPHLESGLLTLIGATTSNPFHAINSAIRSRCQIFELHALTEDDILIGLKRALEDKEKGLGEYTVTVTDEALHHFANASGGDMRSAYNALELAVLSSFTTDDKAAEITLEIAEECLQKKSFVHDKGGDAHYDVLSAFQKSVRGSDVNAALHYLARLIEAGDLQSIGRRLLIMAYEDIGLASPQAGPRTLAAIESAERVGFPEARIPLANAVIELCLSPKSNSAYKALDAALHDLRNGQTGDIPSHLKDSHYKGAESLGRGIGYLYPHDQPNGWVQQQYLPDKIKNKQYYKPKTTGKFEQALSTVYERLQSSKHTPKKGPSL</sequence>
<dbReference type="AlphaFoldDB" id="A0A2A8REH4"/>
<dbReference type="GO" id="GO:0016887">
    <property type="term" value="F:ATP hydrolysis activity"/>
    <property type="evidence" value="ECO:0007669"/>
    <property type="project" value="InterPro"/>
</dbReference>
<dbReference type="Gene3D" id="1.10.8.60">
    <property type="match status" value="1"/>
</dbReference>
<dbReference type="FunFam" id="1.10.3710.10:FF:000003">
    <property type="entry name" value="ATPase, AAA family protein"/>
    <property type="match status" value="1"/>
</dbReference>
<dbReference type="InterPro" id="IPR003959">
    <property type="entry name" value="ATPase_AAA_core"/>
</dbReference>
<dbReference type="SMART" id="SM00382">
    <property type="entry name" value="AAA"/>
    <property type="match status" value="1"/>
</dbReference>
<dbReference type="EMBL" id="NUYN01000001">
    <property type="protein sequence ID" value="PFN29778.1"/>
    <property type="molecule type" value="Genomic_DNA"/>
</dbReference>
<reference evidence="6 7" key="1">
    <citation type="submission" date="2017-09" db="EMBL/GenBank/DDBJ databases">
        <title>Large-scale bioinformatics analysis of Bacillus genomes uncovers conserved roles of natural products in bacterial physiology.</title>
        <authorList>
            <consortium name="Agbiome Team Llc"/>
            <person name="Bleich R.M."/>
            <person name="Grubbs K.J."/>
            <person name="Santa Maria K.C."/>
            <person name="Allen S.E."/>
            <person name="Farag S."/>
            <person name="Shank E.A."/>
            <person name="Bowers A."/>
        </authorList>
    </citation>
    <scope>NUCLEOTIDE SEQUENCE [LARGE SCALE GENOMIC DNA]</scope>
    <source>
        <strain evidence="6 7">AFS076905</strain>
    </source>
</reference>
<dbReference type="GO" id="GO:0000731">
    <property type="term" value="P:DNA synthesis involved in DNA repair"/>
    <property type="evidence" value="ECO:0007669"/>
    <property type="project" value="TreeGrafter"/>
</dbReference>
<evidence type="ECO:0000259" key="5">
    <source>
        <dbReference type="SMART" id="SM00382"/>
    </source>
</evidence>
<dbReference type="InterPro" id="IPR003593">
    <property type="entry name" value="AAA+_ATPase"/>
</dbReference>
<dbReference type="CDD" id="cd18139">
    <property type="entry name" value="HLD_clamp_RarA"/>
    <property type="match status" value="1"/>
</dbReference>
<feature type="domain" description="AAA+ ATPase" evidence="5">
    <location>
        <begin position="38"/>
        <end position="150"/>
    </location>
</feature>
<dbReference type="Gene3D" id="1.20.272.10">
    <property type="match status" value="1"/>
</dbReference>
<dbReference type="Pfam" id="PF00004">
    <property type="entry name" value="AAA"/>
    <property type="match status" value="1"/>
</dbReference>
<dbReference type="CDD" id="cd00009">
    <property type="entry name" value="AAA"/>
    <property type="match status" value="1"/>
</dbReference>
<dbReference type="RefSeq" id="WP_098384679.1">
    <property type="nucleotide sequence ID" value="NZ_NTXK01000010.1"/>
</dbReference>
<dbReference type="InterPro" id="IPR008921">
    <property type="entry name" value="DNA_pol3_clamp-load_cplx_C"/>
</dbReference>
<dbReference type="GO" id="GO:0017116">
    <property type="term" value="F:single-stranded DNA helicase activity"/>
    <property type="evidence" value="ECO:0007669"/>
    <property type="project" value="TreeGrafter"/>
</dbReference>
<dbReference type="PANTHER" id="PTHR13779:SF7">
    <property type="entry name" value="ATPASE WRNIP1"/>
    <property type="match status" value="1"/>
</dbReference>
<dbReference type="Gene3D" id="1.10.3710.10">
    <property type="entry name" value="DNA polymerase III clamp loader subunits, C-terminal domain"/>
    <property type="match status" value="1"/>
</dbReference>
<dbReference type="FunFam" id="1.20.272.10:FF:000001">
    <property type="entry name" value="Putative AAA family ATPase"/>
    <property type="match status" value="1"/>
</dbReference>
<dbReference type="GO" id="GO:0006261">
    <property type="term" value="P:DNA-templated DNA replication"/>
    <property type="evidence" value="ECO:0007669"/>
    <property type="project" value="TreeGrafter"/>
</dbReference>
<evidence type="ECO:0000256" key="2">
    <source>
        <dbReference type="ARBA" id="ARBA00020776"/>
    </source>
</evidence>
<dbReference type="GO" id="GO:0005524">
    <property type="term" value="F:ATP binding"/>
    <property type="evidence" value="ECO:0007669"/>
    <property type="project" value="UniProtKB-KW"/>
</dbReference>
<dbReference type="Gene3D" id="3.40.50.300">
    <property type="entry name" value="P-loop containing nucleotide triphosphate hydrolases"/>
    <property type="match status" value="1"/>
</dbReference>
<dbReference type="SUPFAM" id="SSF48019">
    <property type="entry name" value="post-AAA+ oligomerization domain-like"/>
    <property type="match status" value="1"/>
</dbReference>
<dbReference type="Proteomes" id="UP000225182">
    <property type="component" value="Unassembled WGS sequence"/>
</dbReference>